<evidence type="ECO:0000313" key="3">
    <source>
        <dbReference type="Proteomes" id="UP000192569"/>
    </source>
</evidence>
<keyword evidence="3" id="KW-1185">Reference proteome</keyword>
<dbReference type="SUPFAM" id="SSF88713">
    <property type="entry name" value="Glycoside hydrolase/deacetylase"/>
    <property type="match status" value="1"/>
</dbReference>
<sequence>MEELANLKMVGQTIMVIIGKRLLQITVLLTLLLIGVGLSLRPGVEPSTQTWVEQVGLVMGEASLIGQEGEKILKAYEQVLREEGFPFRRVTWIELASLAPLQRSRQYQALILPEKINAVLPPGTKDLLREFVEAGGKVLLVFDPGSRSPEGNTLSVPLLADMAGVVYSPPYYEGYWRFPSPEVAWEWGITPGKLDKENVITGYGYGRLKFTHARTRLLDADEIAFDFPPEGRVAVLTQKFYSSGGVVVFANLKLGFHKLMSDDLTLRSVLRTFLIRFAHLPRLVNTPSGKGGIVLNFHLDSNAHLRPLRAMLHRKIFRPDLAYSIHITAGPDTYRPGDGLGFDAASPMKGRPWVKMLTSYGAIGAHGGWIHNYFAANLEKMPREEAFRYLELNFSTLEEITGEKVVEYSAPAGNHPPFVNKWLERKGALAYYSPGDTGSSPTRSFFRGEPVSGKLWAFPVTPFREYAALEELIAAKVPLEETKKWLKDLLEFIEKEHVIRLIYTHANRNEYALEALAYFAQRASLDQEGGKLLVWPMSRFAEFLNRYEGTKFSFHRGPGGWAIDLENAQGLKDLTVAVYVEEPSSYRVIGSGVDTRVEDNWMYITVTEDSTKTRILLRKKRWPPLQ</sequence>
<evidence type="ECO:0000256" key="1">
    <source>
        <dbReference type="SAM" id="Phobius"/>
    </source>
</evidence>
<organism evidence="2 3">
    <name type="scientific">Thermanaeromonas toyohensis ToBE</name>
    <dbReference type="NCBI Taxonomy" id="698762"/>
    <lineage>
        <taxon>Bacteria</taxon>
        <taxon>Bacillati</taxon>
        <taxon>Bacillota</taxon>
        <taxon>Clostridia</taxon>
        <taxon>Neomoorellales</taxon>
        <taxon>Neomoorellaceae</taxon>
        <taxon>Thermanaeromonas</taxon>
    </lineage>
</organism>
<evidence type="ECO:0008006" key="4">
    <source>
        <dbReference type="Google" id="ProtNLM"/>
    </source>
</evidence>
<evidence type="ECO:0000313" key="2">
    <source>
        <dbReference type="EMBL" id="SMB99140.1"/>
    </source>
</evidence>
<keyword evidence="1" id="KW-0812">Transmembrane</keyword>
<dbReference type="RefSeq" id="WP_084666466.1">
    <property type="nucleotide sequence ID" value="NZ_LT838272.1"/>
</dbReference>
<dbReference type="Proteomes" id="UP000192569">
    <property type="component" value="Chromosome I"/>
</dbReference>
<keyword evidence="1" id="KW-1133">Transmembrane helix</keyword>
<dbReference type="AlphaFoldDB" id="A0A1W1W0X2"/>
<proteinExistence type="predicted"/>
<dbReference type="SUPFAM" id="SSF52317">
    <property type="entry name" value="Class I glutamine amidotransferase-like"/>
    <property type="match status" value="1"/>
</dbReference>
<dbReference type="InterPro" id="IPR011330">
    <property type="entry name" value="Glyco_hydro/deAcase_b/a-brl"/>
</dbReference>
<feature type="transmembrane region" description="Helical" evidence="1">
    <location>
        <begin position="21"/>
        <end position="40"/>
    </location>
</feature>
<protein>
    <recommendedName>
        <fullName evidence="4">NodB homology domain-containing protein</fullName>
    </recommendedName>
</protein>
<dbReference type="Gene3D" id="3.40.50.880">
    <property type="match status" value="1"/>
</dbReference>
<dbReference type="InterPro" id="IPR029062">
    <property type="entry name" value="Class_I_gatase-like"/>
</dbReference>
<reference evidence="2 3" key="1">
    <citation type="submission" date="2017-04" db="EMBL/GenBank/DDBJ databases">
        <authorList>
            <person name="Afonso C.L."/>
            <person name="Miller P.J."/>
            <person name="Scott M.A."/>
            <person name="Spackman E."/>
            <person name="Goraichik I."/>
            <person name="Dimitrov K.M."/>
            <person name="Suarez D.L."/>
            <person name="Swayne D.E."/>
        </authorList>
    </citation>
    <scope>NUCLEOTIDE SEQUENCE [LARGE SCALE GENOMIC DNA]</scope>
    <source>
        <strain evidence="2 3">ToBE</strain>
    </source>
</reference>
<dbReference type="STRING" id="698762.SAMN00808754_2765"/>
<dbReference type="Gene3D" id="3.20.20.370">
    <property type="entry name" value="Glycoside hydrolase/deacetylase"/>
    <property type="match status" value="1"/>
</dbReference>
<dbReference type="EMBL" id="LT838272">
    <property type="protein sequence ID" value="SMB99140.1"/>
    <property type="molecule type" value="Genomic_DNA"/>
</dbReference>
<keyword evidence="1" id="KW-0472">Membrane</keyword>
<accession>A0A1W1W0X2</accession>
<gene>
    <name evidence="2" type="ORF">SAMN00808754_2765</name>
</gene>
<name>A0A1W1W0X2_9FIRM</name>
<dbReference type="GO" id="GO:0005975">
    <property type="term" value="P:carbohydrate metabolic process"/>
    <property type="evidence" value="ECO:0007669"/>
    <property type="project" value="InterPro"/>
</dbReference>